<protein>
    <submittedName>
        <fullName evidence="2">Uncharacterized protein</fullName>
    </submittedName>
</protein>
<accession>A0A9P4U4S3</accession>
<name>A0A9P4U4S3_9PEZI</name>
<organism evidence="2 3">
    <name type="scientific">Tothia fuscella</name>
    <dbReference type="NCBI Taxonomy" id="1048955"/>
    <lineage>
        <taxon>Eukaryota</taxon>
        <taxon>Fungi</taxon>
        <taxon>Dikarya</taxon>
        <taxon>Ascomycota</taxon>
        <taxon>Pezizomycotina</taxon>
        <taxon>Dothideomycetes</taxon>
        <taxon>Pleosporomycetidae</taxon>
        <taxon>Venturiales</taxon>
        <taxon>Cylindrosympodiaceae</taxon>
        <taxon>Tothia</taxon>
    </lineage>
</organism>
<dbReference type="Proteomes" id="UP000800235">
    <property type="component" value="Unassembled WGS sequence"/>
</dbReference>
<reference evidence="2" key="1">
    <citation type="journal article" date="2020" name="Stud. Mycol.">
        <title>101 Dothideomycetes genomes: a test case for predicting lifestyles and emergence of pathogens.</title>
        <authorList>
            <person name="Haridas S."/>
            <person name="Albert R."/>
            <person name="Binder M."/>
            <person name="Bloem J."/>
            <person name="Labutti K."/>
            <person name="Salamov A."/>
            <person name="Andreopoulos B."/>
            <person name="Baker S."/>
            <person name="Barry K."/>
            <person name="Bills G."/>
            <person name="Bluhm B."/>
            <person name="Cannon C."/>
            <person name="Castanera R."/>
            <person name="Culley D."/>
            <person name="Daum C."/>
            <person name="Ezra D."/>
            <person name="Gonzalez J."/>
            <person name="Henrissat B."/>
            <person name="Kuo A."/>
            <person name="Liang C."/>
            <person name="Lipzen A."/>
            <person name="Lutzoni F."/>
            <person name="Magnuson J."/>
            <person name="Mondo S."/>
            <person name="Nolan M."/>
            <person name="Ohm R."/>
            <person name="Pangilinan J."/>
            <person name="Park H.-J."/>
            <person name="Ramirez L."/>
            <person name="Alfaro M."/>
            <person name="Sun H."/>
            <person name="Tritt A."/>
            <person name="Yoshinaga Y."/>
            <person name="Zwiers L.-H."/>
            <person name="Turgeon B."/>
            <person name="Goodwin S."/>
            <person name="Spatafora J."/>
            <person name="Crous P."/>
            <person name="Grigoriev I."/>
        </authorList>
    </citation>
    <scope>NUCLEOTIDE SEQUENCE</scope>
    <source>
        <strain evidence="2">CBS 130266</strain>
    </source>
</reference>
<keyword evidence="3" id="KW-1185">Reference proteome</keyword>
<comment type="caution">
    <text evidence="2">The sequence shown here is derived from an EMBL/GenBank/DDBJ whole genome shotgun (WGS) entry which is preliminary data.</text>
</comment>
<evidence type="ECO:0000313" key="2">
    <source>
        <dbReference type="EMBL" id="KAF2436343.1"/>
    </source>
</evidence>
<proteinExistence type="predicted"/>
<gene>
    <name evidence="2" type="ORF">EJ08DRAFT_143139</name>
</gene>
<dbReference type="OrthoDB" id="3791134at2759"/>
<dbReference type="EMBL" id="MU007010">
    <property type="protein sequence ID" value="KAF2436343.1"/>
    <property type="molecule type" value="Genomic_DNA"/>
</dbReference>
<sequence length="115" mass="10890">MAAQDNWISKKVQGWVAGAGNVAGGAVNGVGNGVSGAGRGLGGSVTNTSRGWADGVRGYGNAIKDKTGASGPRAVTGTNPLGIAGAKGVWAPSGKTGATRNTGGGSASNPLGLGK</sequence>
<evidence type="ECO:0000313" key="3">
    <source>
        <dbReference type="Proteomes" id="UP000800235"/>
    </source>
</evidence>
<dbReference type="AlphaFoldDB" id="A0A9P4U4S3"/>
<feature type="region of interest" description="Disordered" evidence="1">
    <location>
        <begin position="85"/>
        <end position="115"/>
    </location>
</feature>
<evidence type="ECO:0000256" key="1">
    <source>
        <dbReference type="SAM" id="MobiDB-lite"/>
    </source>
</evidence>